<comment type="caution">
    <text evidence="4">The sequence shown here is derived from an EMBL/GenBank/DDBJ whole genome shotgun (WGS) entry which is preliminary data.</text>
</comment>
<name>A0A1Z5JGU1_FISSO</name>
<keyword evidence="5" id="KW-1185">Reference proteome</keyword>
<dbReference type="AlphaFoldDB" id="A0A1Z5JGU1"/>
<organism evidence="4 5">
    <name type="scientific">Fistulifera solaris</name>
    <name type="common">Oleaginous diatom</name>
    <dbReference type="NCBI Taxonomy" id="1519565"/>
    <lineage>
        <taxon>Eukaryota</taxon>
        <taxon>Sar</taxon>
        <taxon>Stramenopiles</taxon>
        <taxon>Ochrophyta</taxon>
        <taxon>Bacillariophyta</taxon>
        <taxon>Bacillariophyceae</taxon>
        <taxon>Bacillariophycidae</taxon>
        <taxon>Naviculales</taxon>
        <taxon>Naviculaceae</taxon>
        <taxon>Fistulifera</taxon>
    </lineage>
</organism>
<sequence>MAVSFSSTGREWATVSGEGLHVYSLDEDMIFDPIGLTEETTPALVQTKVKIGEFSLALRMALHLNESSLIREVMDHVPFDAIPLVVRSFERAEPSTLERLLQNLAQTMAKSPHIEYYLRWSLEMLQTHGLYMERHRGIFMRSFRALHKSIQMRYDDLIRVSDGNQYMLEFLFDHGMMARDAVEIQ</sequence>
<gene>
    <name evidence="4" type="ORF">FisN_17Hu152</name>
</gene>
<evidence type="ECO:0000313" key="5">
    <source>
        <dbReference type="Proteomes" id="UP000198406"/>
    </source>
</evidence>
<evidence type="ECO:0000256" key="1">
    <source>
        <dbReference type="ARBA" id="ARBA00022574"/>
    </source>
</evidence>
<protein>
    <recommendedName>
        <fullName evidence="3">Small-subunit processome Utp12 domain-containing protein</fullName>
    </recommendedName>
</protein>
<dbReference type="InterPro" id="IPR007148">
    <property type="entry name" value="SSU_processome_Utp12"/>
</dbReference>
<dbReference type="GO" id="GO:0000462">
    <property type="term" value="P:maturation of SSU-rRNA from tricistronic rRNA transcript (SSU-rRNA, 5.8S rRNA, LSU-rRNA)"/>
    <property type="evidence" value="ECO:0007669"/>
    <property type="project" value="TreeGrafter"/>
</dbReference>
<evidence type="ECO:0000256" key="2">
    <source>
        <dbReference type="ARBA" id="ARBA00022737"/>
    </source>
</evidence>
<evidence type="ECO:0000313" key="4">
    <source>
        <dbReference type="EMBL" id="GAX13220.1"/>
    </source>
</evidence>
<dbReference type="OrthoDB" id="3142434at2759"/>
<keyword evidence="1" id="KW-0853">WD repeat</keyword>
<dbReference type="GO" id="GO:0000028">
    <property type="term" value="P:ribosomal small subunit assembly"/>
    <property type="evidence" value="ECO:0007669"/>
    <property type="project" value="TreeGrafter"/>
</dbReference>
<dbReference type="InterPro" id="IPR027145">
    <property type="entry name" value="PWP2"/>
</dbReference>
<dbReference type="PANTHER" id="PTHR19858">
    <property type="entry name" value="WD40 REPEAT PROTEIN"/>
    <property type="match status" value="1"/>
</dbReference>
<keyword evidence="2" id="KW-0677">Repeat</keyword>
<dbReference type="EMBL" id="BDSP01000061">
    <property type="protein sequence ID" value="GAX13220.1"/>
    <property type="molecule type" value="Genomic_DNA"/>
</dbReference>
<proteinExistence type="predicted"/>
<feature type="domain" description="Small-subunit processome Utp12" evidence="3">
    <location>
        <begin position="65"/>
        <end position="171"/>
    </location>
</feature>
<dbReference type="PANTHER" id="PTHR19858:SF0">
    <property type="entry name" value="PERIODIC TRYPTOPHAN PROTEIN 2 HOMOLOG"/>
    <property type="match status" value="1"/>
</dbReference>
<dbReference type="GO" id="GO:0034388">
    <property type="term" value="C:Pwp2p-containing subcomplex of 90S preribosome"/>
    <property type="evidence" value="ECO:0007669"/>
    <property type="project" value="TreeGrafter"/>
</dbReference>
<accession>A0A1Z5JGU1</accession>
<dbReference type="InParanoid" id="A0A1Z5JGU1"/>
<evidence type="ECO:0000259" key="3">
    <source>
        <dbReference type="Pfam" id="PF04003"/>
    </source>
</evidence>
<dbReference type="GO" id="GO:0032040">
    <property type="term" value="C:small-subunit processome"/>
    <property type="evidence" value="ECO:0007669"/>
    <property type="project" value="TreeGrafter"/>
</dbReference>
<dbReference type="Proteomes" id="UP000198406">
    <property type="component" value="Unassembled WGS sequence"/>
</dbReference>
<reference evidence="4 5" key="1">
    <citation type="journal article" date="2015" name="Plant Cell">
        <title>Oil accumulation by the oleaginous diatom Fistulifera solaris as revealed by the genome and transcriptome.</title>
        <authorList>
            <person name="Tanaka T."/>
            <person name="Maeda Y."/>
            <person name="Veluchamy A."/>
            <person name="Tanaka M."/>
            <person name="Abida H."/>
            <person name="Marechal E."/>
            <person name="Bowler C."/>
            <person name="Muto M."/>
            <person name="Sunaga Y."/>
            <person name="Tanaka M."/>
            <person name="Yoshino T."/>
            <person name="Taniguchi T."/>
            <person name="Fukuda Y."/>
            <person name="Nemoto M."/>
            <person name="Matsumoto M."/>
            <person name="Wong P.S."/>
            <person name="Aburatani S."/>
            <person name="Fujibuchi W."/>
        </authorList>
    </citation>
    <scope>NUCLEOTIDE SEQUENCE [LARGE SCALE GENOMIC DNA]</scope>
    <source>
        <strain evidence="4 5">JPCC DA0580</strain>
    </source>
</reference>
<dbReference type="Pfam" id="PF04003">
    <property type="entry name" value="Utp12"/>
    <property type="match status" value="1"/>
</dbReference>